<sequence length="40" mass="4531">MIWILVGQGMTFSEAINEIKDWETSGISKLLDNSKMTQSK</sequence>
<organism evidence="1 2">
    <name type="scientific">Candidatus Clostridium helianthi</name>
    <dbReference type="NCBI Taxonomy" id="3381660"/>
    <lineage>
        <taxon>Bacteria</taxon>
        <taxon>Bacillati</taxon>
        <taxon>Bacillota</taxon>
        <taxon>Clostridia</taxon>
        <taxon>Eubacteriales</taxon>
        <taxon>Clostridiaceae</taxon>
        <taxon>Clostridium</taxon>
    </lineage>
</organism>
<gene>
    <name evidence="1" type="ORF">ACJDTP_14030</name>
</gene>
<proteinExistence type="predicted"/>
<dbReference type="EMBL" id="JBJIAB010000017">
    <property type="protein sequence ID" value="MFL0166189.1"/>
    <property type="molecule type" value="Genomic_DNA"/>
</dbReference>
<evidence type="ECO:0008006" key="3">
    <source>
        <dbReference type="Google" id="ProtNLM"/>
    </source>
</evidence>
<reference evidence="1 2" key="1">
    <citation type="submission" date="2024-11" db="EMBL/GenBank/DDBJ databases">
        <authorList>
            <person name="Heng Y.C."/>
            <person name="Lim A.C.H."/>
            <person name="Lee J.K.Y."/>
            <person name="Kittelmann S."/>
        </authorList>
    </citation>
    <scope>NUCLEOTIDE SEQUENCE [LARGE SCALE GENOMIC DNA]</scope>
    <source>
        <strain evidence="1 2">WILCCON 0112</strain>
    </source>
</reference>
<comment type="caution">
    <text evidence="1">The sequence shown here is derived from an EMBL/GenBank/DDBJ whole genome shotgun (WGS) entry which is preliminary data.</text>
</comment>
<dbReference type="Proteomes" id="UP001623600">
    <property type="component" value="Unassembled WGS sequence"/>
</dbReference>
<evidence type="ECO:0000313" key="1">
    <source>
        <dbReference type="EMBL" id="MFL0166189.1"/>
    </source>
</evidence>
<keyword evidence="2" id="KW-1185">Reference proteome</keyword>
<protein>
    <recommendedName>
        <fullName evidence="3">Transposase</fullName>
    </recommendedName>
</protein>
<dbReference type="RefSeq" id="WP_406761550.1">
    <property type="nucleotide sequence ID" value="NZ_JBJIAB010000017.1"/>
</dbReference>
<evidence type="ECO:0000313" key="2">
    <source>
        <dbReference type="Proteomes" id="UP001623600"/>
    </source>
</evidence>
<accession>A0ABW8S5Q1</accession>
<name>A0ABW8S5Q1_9CLOT</name>